<dbReference type="Proteomes" id="UP000614350">
    <property type="component" value="Unassembled WGS sequence"/>
</dbReference>
<feature type="compositionally biased region" description="Acidic residues" evidence="1">
    <location>
        <begin position="32"/>
        <end position="57"/>
    </location>
</feature>
<gene>
    <name evidence="2" type="ORF">HZH66_011840</name>
</gene>
<reference evidence="2" key="1">
    <citation type="journal article" date="2020" name="G3 (Bethesda)">
        <title>High-Quality Assemblies for Three Invasive Social Wasps from the &lt;i&gt;Vespula&lt;/i&gt; Genus.</title>
        <authorList>
            <person name="Harrop T.W.R."/>
            <person name="Guhlin J."/>
            <person name="McLaughlin G.M."/>
            <person name="Permina E."/>
            <person name="Stockwell P."/>
            <person name="Gilligan J."/>
            <person name="Le Lec M.F."/>
            <person name="Gruber M.A.M."/>
            <person name="Quinn O."/>
            <person name="Lovegrove M."/>
            <person name="Duncan E.J."/>
            <person name="Remnant E.J."/>
            <person name="Van Eeckhoven J."/>
            <person name="Graham B."/>
            <person name="Knapp R.A."/>
            <person name="Langford K.W."/>
            <person name="Kronenberg Z."/>
            <person name="Press M.O."/>
            <person name="Eacker S.M."/>
            <person name="Wilson-Rankin E.E."/>
            <person name="Purcell J."/>
            <person name="Lester P.J."/>
            <person name="Dearden P.K."/>
        </authorList>
    </citation>
    <scope>NUCLEOTIDE SEQUENCE</scope>
    <source>
        <strain evidence="2">Marl-1</strain>
    </source>
</reference>
<proteinExistence type="predicted"/>
<dbReference type="AlphaFoldDB" id="A0A834MWT5"/>
<accession>A0A834MWT5</accession>
<evidence type="ECO:0000256" key="1">
    <source>
        <dbReference type="SAM" id="MobiDB-lite"/>
    </source>
</evidence>
<comment type="caution">
    <text evidence="2">The sequence shown here is derived from an EMBL/GenBank/DDBJ whole genome shotgun (WGS) entry which is preliminary data.</text>
</comment>
<organism evidence="2 3">
    <name type="scientific">Vespula vulgaris</name>
    <name type="common">Yellow jacket</name>
    <name type="synonym">Wasp</name>
    <dbReference type="NCBI Taxonomy" id="7454"/>
    <lineage>
        <taxon>Eukaryota</taxon>
        <taxon>Metazoa</taxon>
        <taxon>Ecdysozoa</taxon>
        <taxon>Arthropoda</taxon>
        <taxon>Hexapoda</taxon>
        <taxon>Insecta</taxon>
        <taxon>Pterygota</taxon>
        <taxon>Neoptera</taxon>
        <taxon>Endopterygota</taxon>
        <taxon>Hymenoptera</taxon>
        <taxon>Apocrita</taxon>
        <taxon>Aculeata</taxon>
        <taxon>Vespoidea</taxon>
        <taxon>Vespidae</taxon>
        <taxon>Vespinae</taxon>
        <taxon>Vespula</taxon>
    </lineage>
</organism>
<dbReference type="EMBL" id="JACSEA010000014">
    <property type="protein sequence ID" value="KAF7385998.1"/>
    <property type="molecule type" value="Genomic_DNA"/>
</dbReference>
<name>A0A834MWT5_VESVU</name>
<evidence type="ECO:0000313" key="3">
    <source>
        <dbReference type="Proteomes" id="UP000614350"/>
    </source>
</evidence>
<keyword evidence="3" id="KW-1185">Reference proteome</keyword>
<feature type="region of interest" description="Disordered" evidence="1">
    <location>
        <begin position="29"/>
        <end position="96"/>
    </location>
</feature>
<protein>
    <submittedName>
        <fullName evidence="2">Uncharacterized protein</fullName>
    </submittedName>
</protein>
<feature type="region of interest" description="Disordered" evidence="1">
    <location>
        <begin position="109"/>
        <end position="130"/>
    </location>
</feature>
<sequence length="130" mass="14330">MKTKVEDLRLGWSRMRISISVDVGIVDLEGKEIDEDNNDDDDDGDDNNDDDDDDDDNGSFSEDSVHDDCDGGLGSTTTTTMTMTMTTTTTTMTTMTTMTMMTTTTMRITTTRVTQSYNIGPPNNRKDNGS</sequence>
<evidence type="ECO:0000313" key="2">
    <source>
        <dbReference type="EMBL" id="KAF7385998.1"/>
    </source>
</evidence>
<feature type="compositionally biased region" description="Low complexity" evidence="1">
    <location>
        <begin position="76"/>
        <end position="96"/>
    </location>
</feature>